<dbReference type="SUPFAM" id="SSF56266">
    <property type="entry name" value="DmpA/ArgJ-like"/>
    <property type="match status" value="1"/>
</dbReference>
<dbReference type="PANTHER" id="PTHR36512">
    <property type="entry name" value="D-AMINOPEPTIDASE"/>
    <property type="match status" value="1"/>
</dbReference>
<dbReference type="Proteomes" id="UP000477156">
    <property type="component" value="Unassembled WGS sequence"/>
</dbReference>
<dbReference type="InterPro" id="IPR016117">
    <property type="entry name" value="ArgJ-like_dom_sf"/>
</dbReference>
<dbReference type="AlphaFoldDB" id="A0A173XEA4"/>
<evidence type="ECO:0000313" key="3">
    <source>
        <dbReference type="EMBL" id="MZL35453.1"/>
    </source>
</evidence>
<comment type="similarity">
    <text evidence="1">Belongs to the peptidase S58 family.</text>
</comment>
<dbReference type="PANTHER" id="PTHR36512:SF3">
    <property type="entry name" value="BLR5678 PROTEIN"/>
    <property type="match status" value="1"/>
</dbReference>
<organism evidence="2 5">
    <name type="scientific">Blautia wexlerae</name>
    <dbReference type="NCBI Taxonomy" id="418240"/>
    <lineage>
        <taxon>Bacteria</taxon>
        <taxon>Bacillati</taxon>
        <taxon>Bacillota</taxon>
        <taxon>Clostridia</taxon>
        <taxon>Lachnospirales</taxon>
        <taxon>Lachnospiraceae</taxon>
        <taxon>Blautia</taxon>
    </lineage>
</organism>
<dbReference type="eggNOG" id="COG3191">
    <property type="taxonomic scope" value="Bacteria"/>
</dbReference>
<sequence length="321" mass="33475">MSLLKEISITELSNLRIGHTSDHDAKTGVTVLYFPNGAKAGCDISGGGPASRETPLTSPVTADNPINAIVLSGGSAYGLAAADGVMNYLESQNIGYNTGAALVPLVCQSCIYDLSYGDPKIRPTAKMGEEACRQAFAGTDTRTGNIGAGTGATVGKLYGMKQSMKSGLGIAAVSVKNFQMAAIVVVNALGDIFSPQNGQKIAGLKTPDRSGFLDSVHELYRFMTPHDQFTGNTTIGAVITNGAFSKAELNKIASMTRCAYARCINPVATMADGDSIYAASIGNVSVDINMAGTLAAEVMAQAIQNAIHTSRIPDEEFLKYV</sequence>
<reference evidence="6 7" key="2">
    <citation type="journal article" date="2019" name="Nat. Med.">
        <title>A library of human gut bacterial isolates paired with longitudinal multiomics data enables mechanistic microbiome research.</title>
        <authorList>
            <person name="Poyet M."/>
            <person name="Groussin M."/>
            <person name="Gibbons S.M."/>
            <person name="Avila-Pacheco J."/>
            <person name="Jiang X."/>
            <person name="Kearney S.M."/>
            <person name="Perrotta A.R."/>
            <person name="Berdy B."/>
            <person name="Zhao S."/>
            <person name="Lieberman T.D."/>
            <person name="Swanson P.K."/>
            <person name="Smith M."/>
            <person name="Roesemann S."/>
            <person name="Alexander J.E."/>
            <person name="Rich S.A."/>
            <person name="Livny J."/>
            <person name="Vlamakis H."/>
            <person name="Clish C."/>
            <person name="Bullock K."/>
            <person name="Deik A."/>
            <person name="Scott J."/>
            <person name="Pierce K.A."/>
            <person name="Xavier R.J."/>
            <person name="Alm E.J."/>
        </authorList>
    </citation>
    <scope>NUCLEOTIDE SEQUENCE [LARGE SCALE GENOMIC DNA]</scope>
    <source>
        <strain evidence="3 7">BIOML-A1</strain>
        <strain evidence="4 6">BIOML-A12</strain>
    </source>
</reference>
<dbReference type="Proteomes" id="UP000095431">
    <property type="component" value="Unassembled WGS sequence"/>
</dbReference>
<accession>A0A173XEA4</accession>
<dbReference type="EMBL" id="WWVQ01000100">
    <property type="protein sequence ID" value="MZL35453.1"/>
    <property type="molecule type" value="Genomic_DNA"/>
</dbReference>
<protein>
    <submittedName>
        <fullName evidence="2">L-aminopeptidase/D-esterase</fullName>
    </submittedName>
    <submittedName>
        <fullName evidence="3">Peptidase S58 family protein</fullName>
    </submittedName>
</protein>
<evidence type="ECO:0000256" key="1">
    <source>
        <dbReference type="ARBA" id="ARBA00007068"/>
    </source>
</evidence>
<keyword evidence="2" id="KW-0645">Protease</keyword>
<dbReference type="EMBL" id="WWVF01000009">
    <property type="protein sequence ID" value="MZS88608.1"/>
    <property type="molecule type" value="Genomic_DNA"/>
</dbReference>
<evidence type="ECO:0000313" key="7">
    <source>
        <dbReference type="Proteomes" id="UP000477285"/>
    </source>
</evidence>
<dbReference type="Proteomes" id="UP000477285">
    <property type="component" value="Unassembled WGS sequence"/>
</dbReference>
<gene>
    <name evidence="2" type="ORF">ERS852478_00289</name>
    <name evidence="4" type="ORF">GT712_05775</name>
    <name evidence="3" type="ORF">GT728_20340</name>
</gene>
<evidence type="ECO:0000313" key="4">
    <source>
        <dbReference type="EMBL" id="MZS88608.1"/>
    </source>
</evidence>
<reference evidence="2 5" key="1">
    <citation type="submission" date="2015-09" db="EMBL/GenBank/DDBJ databases">
        <authorList>
            <consortium name="Pathogen Informatics"/>
        </authorList>
    </citation>
    <scope>NUCLEOTIDE SEQUENCE [LARGE SCALE GENOMIC DNA]</scope>
    <source>
        <strain evidence="2 5">2789STDY5834863</strain>
    </source>
</reference>
<keyword evidence="2" id="KW-0031">Aminopeptidase</keyword>
<dbReference type="Gene3D" id="3.60.70.12">
    <property type="entry name" value="L-amino peptidase D-ALA esterase/amidase"/>
    <property type="match status" value="1"/>
</dbReference>
<name>A0A173XEA4_9FIRM</name>
<dbReference type="RefSeq" id="WP_022381361.1">
    <property type="nucleotide sequence ID" value="NZ_AP031426.1"/>
</dbReference>
<dbReference type="Pfam" id="PF03576">
    <property type="entry name" value="Peptidase_S58"/>
    <property type="match status" value="1"/>
</dbReference>
<evidence type="ECO:0000313" key="6">
    <source>
        <dbReference type="Proteomes" id="UP000477156"/>
    </source>
</evidence>
<evidence type="ECO:0000313" key="5">
    <source>
        <dbReference type="Proteomes" id="UP000095431"/>
    </source>
</evidence>
<evidence type="ECO:0000313" key="2">
    <source>
        <dbReference type="EMBL" id="CUN49994.1"/>
    </source>
</evidence>
<dbReference type="EMBL" id="CYZN01000002">
    <property type="protein sequence ID" value="CUN49994.1"/>
    <property type="molecule type" value="Genomic_DNA"/>
</dbReference>
<keyword evidence="2" id="KW-0378">Hydrolase</keyword>
<proteinExistence type="inferred from homology"/>
<dbReference type="InterPro" id="IPR005321">
    <property type="entry name" value="Peptidase_S58_DmpA"/>
</dbReference>
<dbReference type="CDD" id="cd02252">
    <property type="entry name" value="nylC_like"/>
    <property type="match status" value="1"/>
</dbReference>
<dbReference type="GO" id="GO:0004177">
    <property type="term" value="F:aminopeptidase activity"/>
    <property type="evidence" value="ECO:0007669"/>
    <property type="project" value="UniProtKB-KW"/>
</dbReference>